<dbReference type="Gene3D" id="1.10.287.1490">
    <property type="match status" value="1"/>
</dbReference>
<organism evidence="2 3">
    <name type="scientific">Vitis vinifera</name>
    <name type="common">Grape</name>
    <dbReference type="NCBI Taxonomy" id="29760"/>
    <lineage>
        <taxon>Eukaryota</taxon>
        <taxon>Viridiplantae</taxon>
        <taxon>Streptophyta</taxon>
        <taxon>Embryophyta</taxon>
        <taxon>Tracheophyta</taxon>
        <taxon>Spermatophyta</taxon>
        <taxon>Magnoliopsida</taxon>
        <taxon>eudicotyledons</taxon>
        <taxon>Gunneridae</taxon>
        <taxon>Pentapetalae</taxon>
        <taxon>rosids</taxon>
        <taxon>Vitales</taxon>
        <taxon>Vitaceae</taxon>
        <taxon>Viteae</taxon>
        <taxon>Vitis</taxon>
    </lineage>
</organism>
<dbReference type="ExpressionAtlas" id="F6HC27">
    <property type="expression patterns" value="baseline"/>
</dbReference>
<dbReference type="PANTHER" id="PTHR32258:SF14">
    <property type="entry name" value="GB|AAF19561.1"/>
    <property type="match status" value="1"/>
</dbReference>
<feature type="coiled-coil region" evidence="1">
    <location>
        <begin position="100"/>
        <end position="257"/>
    </location>
</feature>
<dbReference type="eggNOG" id="ENOG502QV7J">
    <property type="taxonomic scope" value="Eukaryota"/>
</dbReference>
<dbReference type="PaxDb" id="29760-VIT_13s0067g03230.t01"/>
<accession>F6HC27</accession>
<proteinExistence type="predicted"/>
<keyword evidence="3" id="KW-1185">Reference proteome</keyword>
<keyword evidence="1" id="KW-0175">Coiled coil</keyword>
<dbReference type="AlphaFoldDB" id="F6HC27"/>
<gene>
    <name evidence="2" type="ordered locus">VIT_13s0067g03230</name>
</gene>
<evidence type="ECO:0000256" key="1">
    <source>
        <dbReference type="SAM" id="Coils"/>
    </source>
</evidence>
<dbReference type="EMBL" id="FN595514">
    <property type="protein sequence ID" value="CCB49773.1"/>
    <property type="molecule type" value="Genomic_DNA"/>
</dbReference>
<dbReference type="PANTHER" id="PTHR32258">
    <property type="entry name" value="PROTEIN NETWORKED 4A"/>
    <property type="match status" value="1"/>
</dbReference>
<name>F6HC27_VITVI</name>
<dbReference type="HOGENOM" id="CLU_948023_0_0_1"/>
<evidence type="ECO:0000313" key="2">
    <source>
        <dbReference type="EMBL" id="CCB49773.1"/>
    </source>
</evidence>
<sequence>MQEANLELEKRQVLELQKQTAELENRVSESDHKICMLEEELEETKKRLMGSEEENEKLKHELTNEISVVKHQLEDQHHDREVESLNAALHNAQENFSLERAQLQSDISSLSKQVVLLETRLEEWRAKEMEMKGLHEAQETVLLGEIEQLKAELSERGDIVQALNKNLDALKVTYDMLMAEKDELSARVDTLIADVNSWDNQIQQLEDHLRQLRIERVELIAGTESARKLVDELSWRVKELEREVERQRVVISDRAEEKREAIRQLCFSLEHYRSGYQELRQAFIGHKRLPILAS</sequence>
<dbReference type="InParanoid" id="F6HC27"/>
<dbReference type="Proteomes" id="UP000009183">
    <property type="component" value="Chromosome 13"/>
</dbReference>
<dbReference type="InterPro" id="IPR051861">
    <property type="entry name" value="NET_actin-binding_domain"/>
</dbReference>
<evidence type="ECO:0008006" key="4">
    <source>
        <dbReference type="Google" id="ProtNLM"/>
    </source>
</evidence>
<evidence type="ECO:0000313" key="3">
    <source>
        <dbReference type="Proteomes" id="UP000009183"/>
    </source>
</evidence>
<reference evidence="3" key="1">
    <citation type="journal article" date="2007" name="Nature">
        <title>The grapevine genome sequence suggests ancestral hexaploidization in major angiosperm phyla.</title>
        <authorList>
            <consortium name="The French-Italian Public Consortium for Grapevine Genome Characterization."/>
            <person name="Jaillon O."/>
            <person name="Aury J.-M."/>
            <person name="Noel B."/>
            <person name="Policriti A."/>
            <person name="Clepet C."/>
            <person name="Casagrande A."/>
            <person name="Choisne N."/>
            <person name="Aubourg S."/>
            <person name="Vitulo N."/>
            <person name="Jubin C."/>
            <person name="Vezzi A."/>
            <person name="Legeai F."/>
            <person name="Hugueney P."/>
            <person name="Dasilva C."/>
            <person name="Horner D."/>
            <person name="Mica E."/>
            <person name="Jublot D."/>
            <person name="Poulain J."/>
            <person name="Bruyere C."/>
            <person name="Billault A."/>
            <person name="Segurens B."/>
            <person name="Gouyvenoux M."/>
            <person name="Ugarte E."/>
            <person name="Cattonaro F."/>
            <person name="Anthouard V."/>
            <person name="Vico V."/>
            <person name="Del Fabbro C."/>
            <person name="Alaux M."/>
            <person name="Di Gaspero G."/>
            <person name="Dumas V."/>
            <person name="Felice N."/>
            <person name="Paillard S."/>
            <person name="Juman I."/>
            <person name="Moroldo M."/>
            <person name="Scalabrin S."/>
            <person name="Canaguier A."/>
            <person name="Le Clainche I."/>
            <person name="Malacrida G."/>
            <person name="Durand E."/>
            <person name="Pesole G."/>
            <person name="Laucou V."/>
            <person name="Chatelet P."/>
            <person name="Merdinoglu D."/>
            <person name="Delledonne M."/>
            <person name="Pezzotti M."/>
            <person name="Lecharny A."/>
            <person name="Scarpelli C."/>
            <person name="Artiguenave F."/>
            <person name="Pe M.E."/>
            <person name="Valle G."/>
            <person name="Morgante M."/>
            <person name="Caboche M."/>
            <person name="Adam-Blondon A.-F."/>
            <person name="Weissenbach J."/>
            <person name="Quetier F."/>
            <person name="Wincker P."/>
        </authorList>
    </citation>
    <scope>NUCLEOTIDE SEQUENCE [LARGE SCALE GENOMIC DNA]</scope>
    <source>
        <strain evidence="3">cv. Pinot noir / PN40024</strain>
    </source>
</reference>
<feature type="coiled-coil region" evidence="1">
    <location>
        <begin position="6"/>
        <end position="61"/>
    </location>
</feature>
<protein>
    <recommendedName>
        <fullName evidence="4">Protein NETWORKED 4B</fullName>
    </recommendedName>
</protein>
<dbReference type="STRING" id="29760.F6HC27"/>